<keyword evidence="1" id="KW-0472">Membrane</keyword>
<dbReference type="AlphaFoldDB" id="A0A1I1IES7"/>
<name>A0A1I1IES7_9BACT</name>
<keyword evidence="3" id="KW-1185">Reference proteome</keyword>
<evidence type="ECO:0000256" key="1">
    <source>
        <dbReference type="SAM" id="Phobius"/>
    </source>
</evidence>
<proteinExistence type="predicted"/>
<reference evidence="2 3" key="1">
    <citation type="submission" date="2016-10" db="EMBL/GenBank/DDBJ databases">
        <authorList>
            <person name="de Groot N.N."/>
        </authorList>
    </citation>
    <scope>NUCLEOTIDE SEQUENCE [LARGE SCALE GENOMIC DNA]</scope>
    <source>
        <strain evidence="2 3">DSM 26130</strain>
    </source>
</reference>
<protein>
    <submittedName>
        <fullName evidence="2">Uncharacterized protein</fullName>
    </submittedName>
</protein>
<keyword evidence="1" id="KW-0812">Transmembrane</keyword>
<evidence type="ECO:0000313" key="2">
    <source>
        <dbReference type="EMBL" id="SFC34655.1"/>
    </source>
</evidence>
<dbReference type="OrthoDB" id="961226at2"/>
<accession>A0A1I1IES7</accession>
<dbReference type="EMBL" id="FOLQ01000001">
    <property type="protein sequence ID" value="SFC34655.1"/>
    <property type="molecule type" value="Genomic_DNA"/>
</dbReference>
<dbReference type="Proteomes" id="UP000198598">
    <property type="component" value="Unassembled WGS sequence"/>
</dbReference>
<keyword evidence="1" id="KW-1133">Transmembrane helix</keyword>
<organism evidence="2 3">
    <name type="scientific">Spirosoma endophyticum</name>
    <dbReference type="NCBI Taxonomy" id="662367"/>
    <lineage>
        <taxon>Bacteria</taxon>
        <taxon>Pseudomonadati</taxon>
        <taxon>Bacteroidota</taxon>
        <taxon>Cytophagia</taxon>
        <taxon>Cytophagales</taxon>
        <taxon>Cytophagaceae</taxon>
        <taxon>Spirosoma</taxon>
    </lineage>
</organism>
<feature type="transmembrane region" description="Helical" evidence="1">
    <location>
        <begin position="26"/>
        <end position="48"/>
    </location>
</feature>
<evidence type="ECO:0000313" key="3">
    <source>
        <dbReference type="Proteomes" id="UP000198598"/>
    </source>
</evidence>
<dbReference type="RefSeq" id="WP_093823307.1">
    <property type="nucleotide sequence ID" value="NZ_FOLQ01000001.1"/>
</dbReference>
<gene>
    <name evidence="2" type="ORF">SAMN05216167_101924</name>
</gene>
<sequence>MEANDYDFEEKWKQFEETGKELSGTIGAVAGTLIGISVLGLSAPVLYFTKRAAGKESSDALRETGAKVVEKTKWMSEFGRFTGKKFGPKILGTVLFGVTGLLSSEE</sequence>